<gene>
    <name evidence="2" type="ORF">ASPSYDRAFT_160880</name>
</gene>
<dbReference type="InterPro" id="IPR016181">
    <property type="entry name" value="Acyl_CoA_acyltransferase"/>
</dbReference>
<evidence type="ECO:0000259" key="1">
    <source>
        <dbReference type="PROSITE" id="PS51186"/>
    </source>
</evidence>
<dbReference type="RefSeq" id="XP_040697969.1">
    <property type="nucleotide sequence ID" value="XM_040842945.1"/>
</dbReference>
<name>A0A1L9T4E3_9EURO</name>
<proteinExistence type="predicted"/>
<evidence type="ECO:0000313" key="3">
    <source>
        <dbReference type="Proteomes" id="UP000184356"/>
    </source>
</evidence>
<keyword evidence="3" id="KW-1185">Reference proteome</keyword>
<dbReference type="SUPFAM" id="SSF55729">
    <property type="entry name" value="Acyl-CoA N-acyltransferases (Nat)"/>
    <property type="match status" value="1"/>
</dbReference>
<dbReference type="Proteomes" id="UP000184356">
    <property type="component" value="Unassembled WGS sequence"/>
</dbReference>
<dbReference type="InterPro" id="IPR052523">
    <property type="entry name" value="Trichothecene_AcTrans"/>
</dbReference>
<feature type="domain" description="N-acetyltransferase" evidence="1">
    <location>
        <begin position="3"/>
        <end position="198"/>
    </location>
</feature>
<protein>
    <recommendedName>
        <fullName evidence="1">N-acetyltransferase domain-containing protein</fullName>
    </recommendedName>
</protein>
<dbReference type="Pfam" id="PF13673">
    <property type="entry name" value="Acetyltransf_10"/>
    <property type="match status" value="1"/>
</dbReference>
<dbReference type="Gene3D" id="3.40.630.30">
    <property type="match status" value="1"/>
</dbReference>
<reference evidence="3" key="1">
    <citation type="journal article" date="2017" name="Genome Biol.">
        <title>Comparative genomics reveals high biological diversity and specific adaptations in the industrially and medically important fungal genus Aspergillus.</title>
        <authorList>
            <person name="de Vries R.P."/>
            <person name="Riley R."/>
            <person name="Wiebenga A."/>
            <person name="Aguilar-Osorio G."/>
            <person name="Amillis S."/>
            <person name="Uchima C.A."/>
            <person name="Anderluh G."/>
            <person name="Asadollahi M."/>
            <person name="Askin M."/>
            <person name="Barry K."/>
            <person name="Battaglia E."/>
            <person name="Bayram O."/>
            <person name="Benocci T."/>
            <person name="Braus-Stromeyer S.A."/>
            <person name="Caldana C."/>
            <person name="Canovas D."/>
            <person name="Cerqueira G.C."/>
            <person name="Chen F."/>
            <person name="Chen W."/>
            <person name="Choi C."/>
            <person name="Clum A."/>
            <person name="Dos Santos R.A."/>
            <person name="Damasio A.R."/>
            <person name="Diallinas G."/>
            <person name="Emri T."/>
            <person name="Fekete E."/>
            <person name="Flipphi M."/>
            <person name="Freyberg S."/>
            <person name="Gallo A."/>
            <person name="Gournas C."/>
            <person name="Habgood R."/>
            <person name="Hainaut M."/>
            <person name="Harispe M.L."/>
            <person name="Henrissat B."/>
            <person name="Hilden K.S."/>
            <person name="Hope R."/>
            <person name="Hossain A."/>
            <person name="Karabika E."/>
            <person name="Karaffa L."/>
            <person name="Karanyi Z."/>
            <person name="Krasevec N."/>
            <person name="Kuo A."/>
            <person name="Kusch H."/>
            <person name="LaButti K."/>
            <person name="Lagendijk E.L."/>
            <person name="Lapidus A."/>
            <person name="Levasseur A."/>
            <person name="Lindquist E."/>
            <person name="Lipzen A."/>
            <person name="Logrieco A.F."/>
            <person name="MacCabe A."/>
            <person name="Maekelae M.R."/>
            <person name="Malavazi I."/>
            <person name="Melin P."/>
            <person name="Meyer V."/>
            <person name="Mielnichuk N."/>
            <person name="Miskei M."/>
            <person name="Molnar A.P."/>
            <person name="Mule G."/>
            <person name="Ngan C.Y."/>
            <person name="Orejas M."/>
            <person name="Orosz E."/>
            <person name="Ouedraogo J.P."/>
            <person name="Overkamp K.M."/>
            <person name="Park H.-S."/>
            <person name="Perrone G."/>
            <person name="Piumi F."/>
            <person name="Punt P.J."/>
            <person name="Ram A.F."/>
            <person name="Ramon A."/>
            <person name="Rauscher S."/>
            <person name="Record E."/>
            <person name="Riano-Pachon D.M."/>
            <person name="Robert V."/>
            <person name="Roehrig J."/>
            <person name="Ruller R."/>
            <person name="Salamov A."/>
            <person name="Salih N.S."/>
            <person name="Samson R.A."/>
            <person name="Sandor E."/>
            <person name="Sanguinetti M."/>
            <person name="Schuetze T."/>
            <person name="Sepcic K."/>
            <person name="Shelest E."/>
            <person name="Sherlock G."/>
            <person name="Sophianopoulou V."/>
            <person name="Squina F.M."/>
            <person name="Sun H."/>
            <person name="Susca A."/>
            <person name="Todd R.B."/>
            <person name="Tsang A."/>
            <person name="Unkles S.E."/>
            <person name="van de Wiele N."/>
            <person name="van Rossen-Uffink D."/>
            <person name="Oliveira J.V."/>
            <person name="Vesth T.C."/>
            <person name="Visser J."/>
            <person name="Yu J.-H."/>
            <person name="Zhou M."/>
            <person name="Andersen M.R."/>
            <person name="Archer D.B."/>
            <person name="Baker S.E."/>
            <person name="Benoit I."/>
            <person name="Brakhage A.A."/>
            <person name="Braus G.H."/>
            <person name="Fischer R."/>
            <person name="Frisvad J.C."/>
            <person name="Goldman G.H."/>
            <person name="Houbraken J."/>
            <person name="Oakley B."/>
            <person name="Pocsi I."/>
            <person name="Scazzocchio C."/>
            <person name="Seiboth B."/>
            <person name="vanKuyk P.A."/>
            <person name="Wortman J."/>
            <person name="Dyer P.S."/>
            <person name="Grigoriev I.V."/>
        </authorList>
    </citation>
    <scope>NUCLEOTIDE SEQUENCE [LARGE SCALE GENOMIC DNA]</scope>
    <source>
        <strain evidence="3">CBS 593.65</strain>
    </source>
</reference>
<dbReference type="OrthoDB" id="2115692at2759"/>
<dbReference type="PROSITE" id="PS51186">
    <property type="entry name" value="GNAT"/>
    <property type="match status" value="1"/>
</dbReference>
<dbReference type="PANTHER" id="PTHR42791:SF1">
    <property type="entry name" value="N-ACETYLTRANSFERASE DOMAIN-CONTAINING PROTEIN"/>
    <property type="match status" value="1"/>
</dbReference>
<dbReference type="VEuPathDB" id="FungiDB:ASPSYDRAFT_160880"/>
<dbReference type="GO" id="GO:0016747">
    <property type="term" value="F:acyltransferase activity, transferring groups other than amino-acyl groups"/>
    <property type="evidence" value="ECO:0007669"/>
    <property type="project" value="InterPro"/>
</dbReference>
<dbReference type="CDD" id="cd04301">
    <property type="entry name" value="NAT_SF"/>
    <property type="match status" value="1"/>
</dbReference>
<dbReference type="STRING" id="1036612.A0A1L9T4E3"/>
<sequence length="204" mass="22828">MPLHLRPAVEADIDRINDVFFSGFAKDAAVSRCFPNKPSVREFLTTGHVRSIADPNVHKVVVVDTDLPDSPIIAYATWVAPHQPNPDEPELPLYPPDGDDLALASFFFPYLKETREKDMAGRTFWHLATLVCHEEHQGRGAGKMLMRYGVEQADEMQADMYVEASPPGVPLYQRFGFKEVGRVTVLDGLHTELFMFRESPSAAA</sequence>
<dbReference type="GeneID" id="63759018"/>
<dbReference type="AlphaFoldDB" id="A0A1L9T4E3"/>
<organism evidence="2 3">
    <name type="scientific">Aspergillus sydowii CBS 593.65</name>
    <dbReference type="NCBI Taxonomy" id="1036612"/>
    <lineage>
        <taxon>Eukaryota</taxon>
        <taxon>Fungi</taxon>
        <taxon>Dikarya</taxon>
        <taxon>Ascomycota</taxon>
        <taxon>Pezizomycotina</taxon>
        <taxon>Eurotiomycetes</taxon>
        <taxon>Eurotiomycetidae</taxon>
        <taxon>Eurotiales</taxon>
        <taxon>Aspergillaceae</taxon>
        <taxon>Aspergillus</taxon>
        <taxon>Aspergillus subgen. Nidulantes</taxon>
    </lineage>
</organism>
<dbReference type="EMBL" id="KV878595">
    <property type="protein sequence ID" value="OJJ54163.1"/>
    <property type="molecule type" value="Genomic_DNA"/>
</dbReference>
<dbReference type="InterPro" id="IPR000182">
    <property type="entry name" value="GNAT_dom"/>
</dbReference>
<dbReference type="PANTHER" id="PTHR42791">
    <property type="entry name" value="GNAT FAMILY ACETYLTRANSFERASE"/>
    <property type="match status" value="1"/>
</dbReference>
<accession>A0A1L9T4E3</accession>
<evidence type="ECO:0000313" key="2">
    <source>
        <dbReference type="EMBL" id="OJJ54163.1"/>
    </source>
</evidence>